<organism evidence="2 3">
    <name type="scientific">Pseudonocardia nematodicida</name>
    <dbReference type="NCBI Taxonomy" id="1206997"/>
    <lineage>
        <taxon>Bacteria</taxon>
        <taxon>Bacillati</taxon>
        <taxon>Actinomycetota</taxon>
        <taxon>Actinomycetes</taxon>
        <taxon>Pseudonocardiales</taxon>
        <taxon>Pseudonocardiaceae</taxon>
        <taxon>Pseudonocardia</taxon>
    </lineage>
</organism>
<dbReference type="Pfam" id="PF03780">
    <property type="entry name" value="Asp23"/>
    <property type="match status" value="1"/>
</dbReference>
<keyword evidence="3" id="KW-1185">Reference proteome</keyword>
<accession>A0ABV1KFE3</accession>
<dbReference type="InterPro" id="IPR005531">
    <property type="entry name" value="Asp23"/>
</dbReference>
<proteinExistence type="inferred from homology"/>
<gene>
    <name evidence="2" type="ORF">WIS52_21540</name>
</gene>
<reference evidence="2 3" key="1">
    <citation type="submission" date="2024-03" db="EMBL/GenBank/DDBJ databases">
        <title>Draft genome sequence of Pseudonocardia nematodicida JCM 31783.</title>
        <authorList>
            <person name="Butdee W."/>
            <person name="Duangmal K."/>
        </authorList>
    </citation>
    <scope>NUCLEOTIDE SEQUENCE [LARGE SCALE GENOMIC DNA]</scope>
    <source>
        <strain evidence="2 3">JCM 31783</strain>
    </source>
</reference>
<sequence>MNGSGGTRRTRCLVSDLAVARVAARRARTVPGVTMLVGDVAQTLLGLAADWLPHDPVPDELRADGVVASVQGDVAEVRVTVGVRLGTPCADLAARVQREVAEEITTVTGLSARVRVTVADIALPA</sequence>
<evidence type="ECO:0000256" key="1">
    <source>
        <dbReference type="ARBA" id="ARBA00005721"/>
    </source>
</evidence>
<protein>
    <submittedName>
        <fullName evidence="2">Asp23/Gls24 family envelope stress response protein</fullName>
    </submittedName>
</protein>
<dbReference type="EMBL" id="JBEDNQ010000009">
    <property type="protein sequence ID" value="MEQ3553059.1"/>
    <property type="molecule type" value="Genomic_DNA"/>
</dbReference>
<name>A0ABV1KFE3_9PSEU</name>
<evidence type="ECO:0000313" key="3">
    <source>
        <dbReference type="Proteomes" id="UP001494902"/>
    </source>
</evidence>
<comment type="caution">
    <text evidence="2">The sequence shown here is derived from an EMBL/GenBank/DDBJ whole genome shotgun (WGS) entry which is preliminary data.</text>
</comment>
<dbReference type="RefSeq" id="WP_349300129.1">
    <property type="nucleotide sequence ID" value="NZ_JBEDNQ010000009.1"/>
</dbReference>
<dbReference type="Proteomes" id="UP001494902">
    <property type="component" value="Unassembled WGS sequence"/>
</dbReference>
<evidence type="ECO:0000313" key="2">
    <source>
        <dbReference type="EMBL" id="MEQ3553059.1"/>
    </source>
</evidence>
<comment type="similarity">
    <text evidence="1">Belongs to the asp23 family.</text>
</comment>